<dbReference type="CDD" id="cd22191">
    <property type="entry name" value="DPBB_RlpA_EXP_N-like"/>
    <property type="match status" value="1"/>
</dbReference>
<protein>
    <recommendedName>
        <fullName evidence="6">RlpA-like protein double-psi beta-barrel domain-containing protein</fullName>
    </recommendedName>
</protein>
<evidence type="ECO:0000313" key="4">
    <source>
        <dbReference type="EMBL" id="PWN36167.1"/>
    </source>
</evidence>
<dbReference type="AlphaFoldDB" id="A0A316VEW3"/>
<sequence>MRFSFVAVAAMAVAVATSSVIAADAPAASAAPGSINAKTGVEDIPDSQIKVIEGGSGDHDFDEDDEAEDAIKPVRRSHKHKHKHRKSNKSSGHYVKVPKGAKMMYHGGEVTWYASHDLQNPQCGNGQWNPTNSCHIGAVMYGWNGGPECGEFVYICNSENNCIRVRIVDKCAGCKEGHIDLTKSAFKQVDPKHSLDTGVVKNLKIYYAGKPSPWEAALFGPLNLKG</sequence>
<feature type="region of interest" description="Disordered" evidence="2">
    <location>
        <begin position="72"/>
        <end position="93"/>
    </location>
</feature>
<dbReference type="SUPFAM" id="SSF50685">
    <property type="entry name" value="Barwin-like endoglucanases"/>
    <property type="match status" value="1"/>
</dbReference>
<dbReference type="EMBL" id="KZ819603">
    <property type="protein sequence ID" value="PWN36167.1"/>
    <property type="molecule type" value="Genomic_DNA"/>
</dbReference>
<reference evidence="4 5" key="1">
    <citation type="journal article" date="2018" name="Mol. Biol. Evol.">
        <title>Broad Genomic Sampling Reveals a Smut Pathogenic Ancestry of the Fungal Clade Ustilaginomycotina.</title>
        <authorList>
            <person name="Kijpornyongpan T."/>
            <person name="Mondo S.J."/>
            <person name="Barry K."/>
            <person name="Sandor L."/>
            <person name="Lee J."/>
            <person name="Lipzen A."/>
            <person name="Pangilinan J."/>
            <person name="LaButti K."/>
            <person name="Hainaut M."/>
            <person name="Henrissat B."/>
            <person name="Grigoriev I.V."/>
            <person name="Spatafora J.W."/>
            <person name="Aime M.C."/>
        </authorList>
    </citation>
    <scope>NUCLEOTIDE SEQUENCE [LARGE SCALE GENOMIC DNA]</scope>
    <source>
        <strain evidence="4 5">MCA 3882</strain>
    </source>
</reference>
<accession>A0A316VEW3</accession>
<organism evidence="4 5">
    <name type="scientific">Meira miltonrushii</name>
    <dbReference type="NCBI Taxonomy" id="1280837"/>
    <lineage>
        <taxon>Eukaryota</taxon>
        <taxon>Fungi</taxon>
        <taxon>Dikarya</taxon>
        <taxon>Basidiomycota</taxon>
        <taxon>Ustilaginomycotina</taxon>
        <taxon>Exobasidiomycetes</taxon>
        <taxon>Exobasidiales</taxon>
        <taxon>Brachybasidiaceae</taxon>
        <taxon>Meira</taxon>
    </lineage>
</organism>
<gene>
    <name evidence="4" type="ORF">FA14DRAFT_172733</name>
</gene>
<dbReference type="OrthoDB" id="406505at2759"/>
<dbReference type="PANTHER" id="PTHR31836">
    <property type="match status" value="1"/>
</dbReference>
<evidence type="ECO:0000256" key="2">
    <source>
        <dbReference type="SAM" id="MobiDB-lite"/>
    </source>
</evidence>
<evidence type="ECO:0000256" key="3">
    <source>
        <dbReference type="SAM" id="SignalP"/>
    </source>
</evidence>
<keyword evidence="1 3" id="KW-0732">Signal</keyword>
<dbReference type="GeneID" id="37022208"/>
<dbReference type="PANTHER" id="PTHR31836:SF22">
    <property type="entry name" value="RLPA-LIKE PROTEIN DOUBLE-PSI BETA-BARREL DOMAIN-CONTAINING PROTEIN"/>
    <property type="match status" value="1"/>
</dbReference>
<proteinExistence type="predicted"/>
<feature type="chain" id="PRO_5016337722" description="RlpA-like protein double-psi beta-barrel domain-containing protein" evidence="3">
    <location>
        <begin position="19"/>
        <end position="226"/>
    </location>
</feature>
<evidence type="ECO:0000256" key="1">
    <source>
        <dbReference type="ARBA" id="ARBA00022729"/>
    </source>
</evidence>
<feature type="signal peptide" evidence="3">
    <location>
        <begin position="1"/>
        <end position="18"/>
    </location>
</feature>
<dbReference type="STRING" id="1280837.A0A316VEW3"/>
<dbReference type="RefSeq" id="XP_025356469.1">
    <property type="nucleotide sequence ID" value="XM_025500427.1"/>
</dbReference>
<evidence type="ECO:0000313" key="5">
    <source>
        <dbReference type="Proteomes" id="UP000245771"/>
    </source>
</evidence>
<feature type="compositionally biased region" description="Basic residues" evidence="2">
    <location>
        <begin position="73"/>
        <end position="88"/>
    </location>
</feature>
<name>A0A316VEW3_9BASI</name>
<dbReference type="InterPro" id="IPR051477">
    <property type="entry name" value="Expansin_CellWall"/>
</dbReference>
<dbReference type="InterPro" id="IPR036908">
    <property type="entry name" value="RlpA-like_sf"/>
</dbReference>
<evidence type="ECO:0008006" key="6">
    <source>
        <dbReference type="Google" id="ProtNLM"/>
    </source>
</evidence>
<keyword evidence="5" id="KW-1185">Reference proteome</keyword>
<dbReference type="InParanoid" id="A0A316VEW3"/>
<dbReference type="Gene3D" id="2.40.40.10">
    <property type="entry name" value="RlpA-like domain"/>
    <property type="match status" value="1"/>
</dbReference>
<dbReference type="Proteomes" id="UP000245771">
    <property type="component" value="Unassembled WGS sequence"/>
</dbReference>